<evidence type="ECO:0000259" key="1">
    <source>
        <dbReference type="PROSITE" id="PS51186"/>
    </source>
</evidence>
<keyword evidence="3" id="KW-1185">Reference proteome</keyword>
<evidence type="ECO:0000313" key="3">
    <source>
        <dbReference type="Proteomes" id="UP001302812"/>
    </source>
</evidence>
<dbReference type="EMBL" id="MU853337">
    <property type="protein sequence ID" value="KAK4114420.1"/>
    <property type="molecule type" value="Genomic_DNA"/>
</dbReference>
<dbReference type="PANTHER" id="PTHR43441:SF11">
    <property type="entry name" value="RIBOSOMAL-PROTEIN-SERINE ACETYLTRANSFERASE"/>
    <property type="match status" value="1"/>
</dbReference>
<gene>
    <name evidence="2" type="ORF">N656DRAFT_836029</name>
</gene>
<dbReference type="PANTHER" id="PTHR43441">
    <property type="entry name" value="RIBOSOMAL-PROTEIN-SERINE ACETYLTRANSFERASE"/>
    <property type="match status" value="1"/>
</dbReference>
<dbReference type="Proteomes" id="UP001302812">
    <property type="component" value="Unassembled WGS sequence"/>
</dbReference>
<name>A0AAN6THB3_9PEZI</name>
<protein>
    <submittedName>
        <fullName evidence="2">Acyl-CoA N-acyltransferase</fullName>
    </submittedName>
</protein>
<dbReference type="Pfam" id="PF00583">
    <property type="entry name" value="Acetyltransf_1"/>
    <property type="match status" value="1"/>
</dbReference>
<dbReference type="InterPro" id="IPR051908">
    <property type="entry name" value="Ribosomal_N-acetyltransferase"/>
</dbReference>
<organism evidence="2 3">
    <name type="scientific">Canariomyces notabilis</name>
    <dbReference type="NCBI Taxonomy" id="2074819"/>
    <lineage>
        <taxon>Eukaryota</taxon>
        <taxon>Fungi</taxon>
        <taxon>Dikarya</taxon>
        <taxon>Ascomycota</taxon>
        <taxon>Pezizomycotina</taxon>
        <taxon>Sordariomycetes</taxon>
        <taxon>Sordariomycetidae</taxon>
        <taxon>Sordariales</taxon>
        <taxon>Chaetomiaceae</taxon>
        <taxon>Canariomyces</taxon>
    </lineage>
</organism>
<dbReference type="PROSITE" id="PS51186">
    <property type="entry name" value="GNAT"/>
    <property type="match status" value="1"/>
</dbReference>
<comment type="caution">
    <text evidence="2">The sequence shown here is derived from an EMBL/GenBank/DDBJ whole genome shotgun (WGS) entry which is preliminary data.</text>
</comment>
<dbReference type="GO" id="GO:1990189">
    <property type="term" value="F:protein N-terminal-serine acetyltransferase activity"/>
    <property type="evidence" value="ECO:0007669"/>
    <property type="project" value="TreeGrafter"/>
</dbReference>
<reference evidence="2" key="2">
    <citation type="submission" date="2023-05" db="EMBL/GenBank/DDBJ databases">
        <authorList>
            <consortium name="Lawrence Berkeley National Laboratory"/>
            <person name="Steindorff A."/>
            <person name="Hensen N."/>
            <person name="Bonometti L."/>
            <person name="Westerberg I."/>
            <person name="Brannstrom I.O."/>
            <person name="Guillou S."/>
            <person name="Cros-Aarteil S."/>
            <person name="Calhoun S."/>
            <person name="Haridas S."/>
            <person name="Kuo A."/>
            <person name="Mondo S."/>
            <person name="Pangilinan J."/>
            <person name="Riley R."/>
            <person name="Labutti K."/>
            <person name="Andreopoulos B."/>
            <person name="Lipzen A."/>
            <person name="Chen C."/>
            <person name="Yanf M."/>
            <person name="Daum C."/>
            <person name="Ng V."/>
            <person name="Clum A."/>
            <person name="Ohm R."/>
            <person name="Martin F."/>
            <person name="Silar P."/>
            <person name="Natvig D."/>
            <person name="Lalanne C."/>
            <person name="Gautier V."/>
            <person name="Ament-Velasquez S.L."/>
            <person name="Kruys A."/>
            <person name="Hutchinson M.I."/>
            <person name="Powell A.J."/>
            <person name="Barry K."/>
            <person name="Miller A.N."/>
            <person name="Grigoriev I.V."/>
            <person name="Debuchy R."/>
            <person name="Gladieux P."/>
            <person name="Thoren M.H."/>
            <person name="Johannesson H."/>
        </authorList>
    </citation>
    <scope>NUCLEOTIDE SEQUENCE</scope>
    <source>
        <strain evidence="2">CBS 508.74</strain>
    </source>
</reference>
<dbReference type="CDD" id="cd04301">
    <property type="entry name" value="NAT_SF"/>
    <property type="match status" value="1"/>
</dbReference>
<dbReference type="AlphaFoldDB" id="A0AAN6THB3"/>
<accession>A0AAN6THB3</accession>
<dbReference type="InterPro" id="IPR000182">
    <property type="entry name" value="GNAT_dom"/>
</dbReference>
<dbReference type="GO" id="GO:0005737">
    <property type="term" value="C:cytoplasm"/>
    <property type="evidence" value="ECO:0007669"/>
    <property type="project" value="TreeGrafter"/>
</dbReference>
<feature type="domain" description="N-acetyltransferase" evidence="1">
    <location>
        <begin position="14"/>
        <end position="167"/>
    </location>
</feature>
<sequence length="176" mass="20071">MPLDRLFRSKHLLYKALSNTAEEKHFLQDVMTHDAATYAQSTSRLLVPPRAEDIDKDMAGLAANALLSVIICLPPKPEADTKDPKPLGIIIAPEHQGSGYGSEAIRWSLEWAFGIAGMHAVRLTAFSFNTRAVRLYERLGFVREGVRRESIYFDHQWHDHIMFSMLEHEWAALRKE</sequence>
<evidence type="ECO:0000313" key="2">
    <source>
        <dbReference type="EMBL" id="KAK4114420.1"/>
    </source>
</evidence>
<dbReference type="GeneID" id="89942893"/>
<dbReference type="SUPFAM" id="SSF55729">
    <property type="entry name" value="Acyl-CoA N-acyltransferases (Nat)"/>
    <property type="match status" value="1"/>
</dbReference>
<proteinExistence type="predicted"/>
<dbReference type="RefSeq" id="XP_064671990.1">
    <property type="nucleotide sequence ID" value="XM_064818767.1"/>
</dbReference>
<reference evidence="2" key="1">
    <citation type="journal article" date="2023" name="Mol. Phylogenet. Evol.">
        <title>Genome-scale phylogeny and comparative genomics of the fungal order Sordariales.</title>
        <authorList>
            <person name="Hensen N."/>
            <person name="Bonometti L."/>
            <person name="Westerberg I."/>
            <person name="Brannstrom I.O."/>
            <person name="Guillou S."/>
            <person name="Cros-Aarteil S."/>
            <person name="Calhoun S."/>
            <person name="Haridas S."/>
            <person name="Kuo A."/>
            <person name="Mondo S."/>
            <person name="Pangilinan J."/>
            <person name="Riley R."/>
            <person name="LaButti K."/>
            <person name="Andreopoulos B."/>
            <person name="Lipzen A."/>
            <person name="Chen C."/>
            <person name="Yan M."/>
            <person name="Daum C."/>
            <person name="Ng V."/>
            <person name="Clum A."/>
            <person name="Steindorff A."/>
            <person name="Ohm R.A."/>
            <person name="Martin F."/>
            <person name="Silar P."/>
            <person name="Natvig D.O."/>
            <person name="Lalanne C."/>
            <person name="Gautier V."/>
            <person name="Ament-Velasquez S.L."/>
            <person name="Kruys A."/>
            <person name="Hutchinson M.I."/>
            <person name="Powell A.J."/>
            <person name="Barry K."/>
            <person name="Miller A.N."/>
            <person name="Grigoriev I.V."/>
            <person name="Debuchy R."/>
            <person name="Gladieux P."/>
            <person name="Hiltunen Thoren M."/>
            <person name="Johannesson H."/>
        </authorList>
    </citation>
    <scope>NUCLEOTIDE SEQUENCE</scope>
    <source>
        <strain evidence="2">CBS 508.74</strain>
    </source>
</reference>
<dbReference type="InterPro" id="IPR016181">
    <property type="entry name" value="Acyl_CoA_acyltransferase"/>
</dbReference>
<dbReference type="Gene3D" id="3.40.630.30">
    <property type="match status" value="1"/>
</dbReference>
<dbReference type="GO" id="GO:0008999">
    <property type="term" value="F:protein-N-terminal-alanine acetyltransferase activity"/>
    <property type="evidence" value="ECO:0007669"/>
    <property type="project" value="TreeGrafter"/>
</dbReference>